<evidence type="ECO:0000313" key="8">
    <source>
        <dbReference type="Proteomes" id="UP001168877"/>
    </source>
</evidence>
<comment type="caution">
    <text evidence="7">The sequence shown here is derived from an EMBL/GenBank/DDBJ whole genome shotgun (WGS) entry which is preliminary data.</text>
</comment>
<dbReference type="Gene3D" id="3.40.395.10">
    <property type="entry name" value="Adenoviral Proteinase, Chain A"/>
    <property type="match status" value="1"/>
</dbReference>
<feature type="region of interest" description="Disordered" evidence="5">
    <location>
        <begin position="230"/>
        <end position="278"/>
    </location>
</feature>
<keyword evidence="2" id="KW-0645">Protease</keyword>
<evidence type="ECO:0000256" key="3">
    <source>
        <dbReference type="ARBA" id="ARBA00022801"/>
    </source>
</evidence>
<feature type="region of interest" description="Disordered" evidence="5">
    <location>
        <begin position="647"/>
        <end position="667"/>
    </location>
</feature>
<dbReference type="Proteomes" id="UP001168877">
    <property type="component" value="Unassembled WGS sequence"/>
</dbReference>
<gene>
    <name evidence="7" type="ORF">LWI29_027615</name>
</gene>
<accession>A0AA39W311</accession>
<feature type="region of interest" description="Disordered" evidence="5">
    <location>
        <begin position="316"/>
        <end position="380"/>
    </location>
</feature>
<dbReference type="AlphaFoldDB" id="A0AA39W311"/>
<evidence type="ECO:0000256" key="4">
    <source>
        <dbReference type="SAM" id="Coils"/>
    </source>
</evidence>
<evidence type="ECO:0000256" key="1">
    <source>
        <dbReference type="ARBA" id="ARBA00005234"/>
    </source>
</evidence>
<feature type="compositionally biased region" description="Polar residues" evidence="5">
    <location>
        <begin position="325"/>
        <end position="334"/>
    </location>
</feature>
<feature type="compositionally biased region" description="Polar residues" evidence="5">
    <location>
        <begin position="268"/>
        <end position="278"/>
    </location>
</feature>
<organism evidence="7 8">
    <name type="scientific">Acer saccharum</name>
    <name type="common">Sugar maple</name>
    <dbReference type="NCBI Taxonomy" id="4024"/>
    <lineage>
        <taxon>Eukaryota</taxon>
        <taxon>Viridiplantae</taxon>
        <taxon>Streptophyta</taxon>
        <taxon>Embryophyta</taxon>
        <taxon>Tracheophyta</taxon>
        <taxon>Spermatophyta</taxon>
        <taxon>Magnoliopsida</taxon>
        <taxon>eudicotyledons</taxon>
        <taxon>Gunneridae</taxon>
        <taxon>Pentapetalae</taxon>
        <taxon>rosids</taxon>
        <taxon>malvids</taxon>
        <taxon>Sapindales</taxon>
        <taxon>Sapindaceae</taxon>
        <taxon>Hippocastanoideae</taxon>
        <taxon>Acereae</taxon>
        <taxon>Acer</taxon>
    </lineage>
</organism>
<dbReference type="PANTHER" id="PTHR48449">
    <property type="entry name" value="DUF1985 DOMAIN-CONTAINING PROTEIN"/>
    <property type="match status" value="1"/>
</dbReference>
<reference evidence="7" key="1">
    <citation type="journal article" date="2022" name="Plant J.">
        <title>Strategies of tolerance reflected in two North American maple genomes.</title>
        <authorList>
            <person name="McEvoy S.L."/>
            <person name="Sezen U.U."/>
            <person name="Trouern-Trend A."/>
            <person name="McMahon S.M."/>
            <person name="Schaberg P.G."/>
            <person name="Yang J."/>
            <person name="Wegrzyn J.L."/>
            <person name="Swenson N.G."/>
        </authorList>
    </citation>
    <scope>NUCLEOTIDE SEQUENCE</scope>
    <source>
        <strain evidence="7">NS2018</strain>
    </source>
</reference>
<sequence>MGADRFKKQWRFPDHKSWVHARINSHNKKNFLQDLKLVLTRCGVLDRFKEGPFGQYLEMIQPIRVHGMLIYNLLKRQLICPEEEKDDEMWFGLGEKKARFGREEFCLCSGLNMGTLPEGFQEKEEVSEESILTRYFVDENPSIELLEATFNRLTEPSEGDDALKMGYLLMVSQFFGMDEARTAIPSWVLSLVEDIDAFESFPWGSYIFDVTLCCLKNAAEKHIEKLRGNGEKKEENEGPKNKKRKKKEEENKEEKKKKPKKKKKKTDNQQAELDNQQNNDDSKCFTFHVYGFLLAFQVWAVERICRLEDDAEERENAIEEGDASIHQSKTTTRFIGSRKSDEPSSKKRLFDDGDVETPKSKIKTSVSPNLSPLHNFNDGEKLEKDLNKEDVEEVERAKVEKAEVEMAEVEKAEVEKAEDKDDTGMAEVEKAEVEMAEVEKADDKDDTGIVVGKEGGLDNVVGESYGSAKHAINLDDFPSPCVNVVLPNPDLSVIFMNAADPSVCYKNNENVRARRRSKYLDSPYTDPMPIPKKRKRTKDLSDCVNDNYDRFISFLKNKDDTRVFTGQPVDMNREQFNNLVKPTKWLSNLHIDSYLDVLWKRRRSNGEVSDCQEIGLVPTAFFAHLKLKWEAVKKLLESEHLKNNNPAGFEQKEVKKNKKKKKDVTPTTPAVPIWEEYPEFDPLSFQPDDDTLNYVSGSDLLYPQPWWTMESVLVPCNTGDHWVLCEVLLKEGKVNLYDSLCDRNGKSDRLKDIPGLLYLLPSILKHSGYYEHMKMPPHTSPFTAENIEPTILPQQDDGYSCGAFVCKYAELILFGFPLSSWMEMFGQKDIPTIRQAMALEIFVNGELC</sequence>
<feature type="domain" description="Ubiquitin-like protease family profile" evidence="6">
    <location>
        <begin position="569"/>
        <end position="812"/>
    </location>
</feature>
<feature type="compositionally biased region" description="Basic and acidic residues" evidence="5">
    <location>
        <begin position="230"/>
        <end position="240"/>
    </location>
</feature>
<feature type="compositionally biased region" description="Basic and acidic residues" evidence="5">
    <location>
        <begin position="247"/>
        <end position="256"/>
    </location>
</feature>
<dbReference type="SUPFAM" id="SSF54001">
    <property type="entry name" value="Cysteine proteinases"/>
    <property type="match status" value="1"/>
</dbReference>
<evidence type="ECO:0000313" key="7">
    <source>
        <dbReference type="EMBL" id="KAK0601810.1"/>
    </source>
</evidence>
<feature type="coiled-coil region" evidence="4">
    <location>
        <begin position="392"/>
        <end position="419"/>
    </location>
</feature>
<protein>
    <recommendedName>
        <fullName evidence="6">Ubiquitin-like protease family profile domain-containing protein</fullName>
    </recommendedName>
</protein>
<keyword evidence="4" id="KW-0175">Coiled coil</keyword>
<dbReference type="InterPro" id="IPR003653">
    <property type="entry name" value="Peptidase_C48_C"/>
</dbReference>
<dbReference type="Pfam" id="PF02902">
    <property type="entry name" value="Peptidase_C48"/>
    <property type="match status" value="1"/>
</dbReference>
<feature type="compositionally biased region" description="Basic and acidic residues" evidence="5">
    <location>
        <begin position="338"/>
        <end position="359"/>
    </location>
</feature>
<evidence type="ECO:0000256" key="2">
    <source>
        <dbReference type="ARBA" id="ARBA00022670"/>
    </source>
</evidence>
<keyword evidence="8" id="KW-1185">Reference proteome</keyword>
<dbReference type="InterPro" id="IPR015410">
    <property type="entry name" value="DUF1985"/>
</dbReference>
<comment type="similarity">
    <text evidence="1">Belongs to the peptidase C48 family.</text>
</comment>
<keyword evidence="3" id="KW-0378">Hydrolase</keyword>
<dbReference type="PROSITE" id="PS50600">
    <property type="entry name" value="ULP_PROTEASE"/>
    <property type="match status" value="1"/>
</dbReference>
<dbReference type="GO" id="GO:0006508">
    <property type="term" value="P:proteolysis"/>
    <property type="evidence" value="ECO:0007669"/>
    <property type="project" value="UniProtKB-KW"/>
</dbReference>
<evidence type="ECO:0000256" key="5">
    <source>
        <dbReference type="SAM" id="MobiDB-lite"/>
    </source>
</evidence>
<dbReference type="GO" id="GO:0008234">
    <property type="term" value="F:cysteine-type peptidase activity"/>
    <property type="evidence" value="ECO:0007669"/>
    <property type="project" value="InterPro"/>
</dbReference>
<evidence type="ECO:0000259" key="6">
    <source>
        <dbReference type="PROSITE" id="PS50600"/>
    </source>
</evidence>
<proteinExistence type="inferred from homology"/>
<dbReference type="InterPro" id="IPR038765">
    <property type="entry name" value="Papain-like_cys_pep_sf"/>
</dbReference>
<reference evidence="7" key="2">
    <citation type="submission" date="2023-06" db="EMBL/GenBank/DDBJ databases">
        <authorList>
            <person name="Swenson N.G."/>
            <person name="Wegrzyn J.L."/>
            <person name="Mcevoy S.L."/>
        </authorList>
    </citation>
    <scope>NUCLEOTIDE SEQUENCE</scope>
    <source>
        <strain evidence="7">NS2018</strain>
        <tissue evidence="7">Leaf</tissue>
    </source>
</reference>
<dbReference type="Pfam" id="PF09331">
    <property type="entry name" value="DUF1985"/>
    <property type="match status" value="1"/>
</dbReference>
<dbReference type="EMBL" id="JAUESC010000003">
    <property type="protein sequence ID" value="KAK0601810.1"/>
    <property type="molecule type" value="Genomic_DNA"/>
</dbReference>
<feature type="compositionally biased region" description="Polar residues" evidence="5">
    <location>
        <begin position="363"/>
        <end position="374"/>
    </location>
</feature>
<dbReference type="PANTHER" id="PTHR48449:SF1">
    <property type="entry name" value="DUF1985 DOMAIN-CONTAINING PROTEIN"/>
    <property type="match status" value="1"/>
</dbReference>
<name>A0AA39W311_ACESA</name>